<evidence type="ECO:0000313" key="7">
    <source>
        <dbReference type="EMBL" id="CAF0689711.1"/>
    </source>
</evidence>
<feature type="transmembrane region" description="Helical" evidence="5">
    <location>
        <begin position="158"/>
        <end position="177"/>
    </location>
</feature>
<evidence type="ECO:0000256" key="5">
    <source>
        <dbReference type="SAM" id="Phobius"/>
    </source>
</evidence>
<reference evidence="7" key="1">
    <citation type="submission" date="2021-02" db="EMBL/GenBank/DDBJ databases">
        <authorList>
            <person name="Cremers G."/>
            <person name="Picone N."/>
        </authorList>
    </citation>
    <scope>NUCLEOTIDE SEQUENCE</scope>
    <source>
        <strain evidence="7">PQ17</strain>
    </source>
</reference>
<evidence type="ECO:0000256" key="3">
    <source>
        <dbReference type="ARBA" id="ARBA00022989"/>
    </source>
</evidence>
<protein>
    <submittedName>
        <fullName evidence="7">Amino acid permease</fullName>
    </submittedName>
</protein>
<evidence type="ECO:0000256" key="2">
    <source>
        <dbReference type="ARBA" id="ARBA00022692"/>
    </source>
</evidence>
<name>A0A8J2BKI4_9BACT</name>
<keyword evidence="2 5" id="KW-0812">Transmembrane</keyword>
<dbReference type="PIRSF" id="PIRSF006060">
    <property type="entry name" value="AA_transporter"/>
    <property type="match status" value="1"/>
</dbReference>
<comment type="subcellular location">
    <subcellularLocation>
        <location evidence="1">Membrane</location>
        <topology evidence="1">Multi-pass membrane protein</topology>
    </subcellularLocation>
</comment>
<dbReference type="InterPro" id="IPR050367">
    <property type="entry name" value="APC_superfamily"/>
</dbReference>
<evidence type="ECO:0000313" key="8">
    <source>
        <dbReference type="Proteomes" id="UP000663859"/>
    </source>
</evidence>
<dbReference type="PANTHER" id="PTHR42770:SF16">
    <property type="entry name" value="AMINO ACID PERMEASE"/>
    <property type="match status" value="1"/>
</dbReference>
<accession>A0A8J2BKI4</accession>
<gene>
    <name evidence="7" type="ORF">MPNT_10329</name>
</gene>
<feature type="transmembrane region" description="Helical" evidence="5">
    <location>
        <begin position="393"/>
        <end position="412"/>
    </location>
</feature>
<comment type="caution">
    <text evidence="7">The sequence shown here is derived from an EMBL/GenBank/DDBJ whole genome shotgun (WGS) entry which is preliminary data.</text>
</comment>
<keyword evidence="8" id="KW-1185">Reference proteome</keyword>
<feature type="transmembrane region" description="Helical" evidence="5">
    <location>
        <begin position="49"/>
        <end position="70"/>
    </location>
</feature>
<evidence type="ECO:0000256" key="4">
    <source>
        <dbReference type="ARBA" id="ARBA00023136"/>
    </source>
</evidence>
<dbReference type="RefSeq" id="WP_174581763.1">
    <property type="nucleotide sequence ID" value="NZ_CAJNOB010000001.1"/>
</dbReference>
<dbReference type="PANTHER" id="PTHR42770">
    <property type="entry name" value="AMINO ACID TRANSPORTER-RELATED"/>
    <property type="match status" value="1"/>
</dbReference>
<proteinExistence type="predicted"/>
<evidence type="ECO:0000259" key="6">
    <source>
        <dbReference type="Pfam" id="PF00324"/>
    </source>
</evidence>
<dbReference type="GO" id="GO:0016020">
    <property type="term" value="C:membrane"/>
    <property type="evidence" value="ECO:0007669"/>
    <property type="project" value="UniProtKB-SubCell"/>
</dbReference>
<feature type="transmembrane region" description="Helical" evidence="5">
    <location>
        <begin position="197"/>
        <end position="220"/>
    </location>
</feature>
<dbReference type="EMBL" id="CAJNOB010000001">
    <property type="protein sequence ID" value="CAF0689711.1"/>
    <property type="molecule type" value="Genomic_DNA"/>
</dbReference>
<dbReference type="Pfam" id="PF00324">
    <property type="entry name" value="AA_permease"/>
    <property type="match status" value="1"/>
</dbReference>
<dbReference type="AlphaFoldDB" id="A0A8J2BKI4"/>
<feature type="transmembrane region" description="Helical" evidence="5">
    <location>
        <begin position="91"/>
        <end position="119"/>
    </location>
</feature>
<feature type="transmembrane region" description="Helical" evidence="5">
    <location>
        <begin position="424"/>
        <end position="443"/>
    </location>
</feature>
<dbReference type="Proteomes" id="UP000663859">
    <property type="component" value="Unassembled WGS sequence"/>
</dbReference>
<feature type="transmembrane region" description="Helical" evidence="5">
    <location>
        <begin position="333"/>
        <end position="353"/>
    </location>
</feature>
<feature type="transmembrane region" description="Helical" evidence="5">
    <location>
        <begin position="125"/>
        <end position="146"/>
    </location>
</feature>
<evidence type="ECO:0000256" key="1">
    <source>
        <dbReference type="ARBA" id="ARBA00004141"/>
    </source>
</evidence>
<organism evidence="7 8">
    <name type="scientific">Candidatus Methylacidithermus pantelleriae</name>
    <dbReference type="NCBI Taxonomy" id="2744239"/>
    <lineage>
        <taxon>Bacteria</taxon>
        <taxon>Pseudomonadati</taxon>
        <taxon>Verrucomicrobiota</taxon>
        <taxon>Methylacidiphilae</taxon>
        <taxon>Methylacidiphilales</taxon>
        <taxon>Methylacidiphilaceae</taxon>
        <taxon>Candidatus Methylacidithermus</taxon>
    </lineage>
</organism>
<keyword evidence="3 5" id="KW-1133">Transmembrane helix</keyword>
<feature type="transmembrane region" description="Helical" evidence="5">
    <location>
        <begin position="287"/>
        <end position="312"/>
    </location>
</feature>
<sequence length="471" mass="50795">MKKSSPLRLRSNYLAQAEVLAQSVASIAPTTTPMESDSLVFGAAGNGAWFAYLISMLGLWLVGVNINQFAKRCASSGSLYAYIGRGLGTEWGLFGAWCLVLAYLCTAMATLLGAGIYSAQVLRSLGLSVSLPLLLGLMAAIGWWTVWKDVQLSVRWMLWIEASSVLCLSLIAALLLAKEHAWLDWEQLSLQKVDLQGLRFGMIMAIFSYVGYESAACLGEESRKPFRAIPEAILWSVLLSGFFFTWIAYAKLAGLRALGQSWRCGEITVADLAQAAGLGMVRPVLQVLAILSFFACSVASITAASRVLLLLGRQEILPGVLAQIHPANRTPHVAATFCCGMSCVFPMALLSGMQVDDAYDFLGTVATYGFLVTYGLVALAAPIYLFRLQELRVHNLLASVGSLAFLSLPLGASHFVARTPAIGQAPYVFGAYLACGLAWIGLLRLSGNARFRTLDQSLVWELSGPPPEENV</sequence>
<dbReference type="Gene3D" id="1.20.1740.10">
    <property type="entry name" value="Amino acid/polyamine transporter I"/>
    <property type="match status" value="1"/>
</dbReference>
<dbReference type="GO" id="GO:0055085">
    <property type="term" value="P:transmembrane transport"/>
    <property type="evidence" value="ECO:0007669"/>
    <property type="project" value="InterPro"/>
</dbReference>
<dbReference type="InterPro" id="IPR004841">
    <property type="entry name" value="AA-permease/SLC12A_dom"/>
</dbReference>
<feature type="transmembrane region" description="Helical" evidence="5">
    <location>
        <begin position="365"/>
        <end position="386"/>
    </location>
</feature>
<keyword evidence="4 5" id="KW-0472">Membrane</keyword>
<feature type="transmembrane region" description="Helical" evidence="5">
    <location>
        <begin position="232"/>
        <end position="249"/>
    </location>
</feature>
<feature type="domain" description="Amino acid permease/ SLC12A" evidence="6">
    <location>
        <begin position="19"/>
        <end position="407"/>
    </location>
</feature>